<name>A0A0A8ZJF9_ARUDO</name>
<accession>A0A0A8ZJF9</accession>
<reference evidence="1" key="1">
    <citation type="submission" date="2014-09" db="EMBL/GenBank/DDBJ databases">
        <authorList>
            <person name="Magalhaes I.L.F."/>
            <person name="Oliveira U."/>
            <person name="Santos F.R."/>
            <person name="Vidigal T.H.D.A."/>
            <person name="Brescovit A.D."/>
            <person name="Santos A.J."/>
        </authorList>
    </citation>
    <scope>NUCLEOTIDE SEQUENCE</scope>
    <source>
        <tissue evidence="1">Shoot tissue taken approximately 20 cm above the soil surface</tissue>
    </source>
</reference>
<proteinExistence type="predicted"/>
<dbReference type="AlphaFoldDB" id="A0A0A8ZJF9"/>
<dbReference type="EMBL" id="GBRH01262908">
    <property type="protein sequence ID" value="JAD34987.1"/>
    <property type="molecule type" value="Transcribed_RNA"/>
</dbReference>
<evidence type="ECO:0000313" key="1">
    <source>
        <dbReference type="EMBL" id="JAD34987.1"/>
    </source>
</evidence>
<protein>
    <submittedName>
        <fullName evidence="1">Uncharacterized protein</fullName>
    </submittedName>
</protein>
<sequence>MCSNLGETRMLRWTSKQMTTMLSSWPI</sequence>
<reference evidence="1" key="2">
    <citation type="journal article" date="2015" name="Data Brief">
        <title>Shoot transcriptome of the giant reed, Arundo donax.</title>
        <authorList>
            <person name="Barrero R.A."/>
            <person name="Guerrero F.D."/>
            <person name="Moolhuijzen P."/>
            <person name="Goolsby J.A."/>
            <person name="Tidwell J."/>
            <person name="Bellgard S.E."/>
            <person name="Bellgard M.I."/>
        </authorList>
    </citation>
    <scope>NUCLEOTIDE SEQUENCE</scope>
    <source>
        <tissue evidence="1">Shoot tissue taken approximately 20 cm above the soil surface</tissue>
    </source>
</reference>
<organism evidence="1">
    <name type="scientific">Arundo donax</name>
    <name type="common">Giant reed</name>
    <name type="synonym">Donax arundinaceus</name>
    <dbReference type="NCBI Taxonomy" id="35708"/>
    <lineage>
        <taxon>Eukaryota</taxon>
        <taxon>Viridiplantae</taxon>
        <taxon>Streptophyta</taxon>
        <taxon>Embryophyta</taxon>
        <taxon>Tracheophyta</taxon>
        <taxon>Spermatophyta</taxon>
        <taxon>Magnoliopsida</taxon>
        <taxon>Liliopsida</taxon>
        <taxon>Poales</taxon>
        <taxon>Poaceae</taxon>
        <taxon>PACMAD clade</taxon>
        <taxon>Arundinoideae</taxon>
        <taxon>Arundineae</taxon>
        <taxon>Arundo</taxon>
    </lineage>
</organism>